<dbReference type="InterPro" id="IPR038718">
    <property type="entry name" value="SNF2-like_sf"/>
</dbReference>
<keyword evidence="1" id="KW-0547">Nucleotide-binding</keyword>
<dbReference type="Pfam" id="PF00176">
    <property type="entry name" value="SNF2-rel_dom"/>
    <property type="match status" value="1"/>
</dbReference>
<evidence type="ECO:0000313" key="6">
    <source>
        <dbReference type="Proteomes" id="UP000823775"/>
    </source>
</evidence>
<protein>
    <recommendedName>
        <fullName evidence="4">SNF2 N-terminal domain-containing protein</fullName>
    </recommendedName>
</protein>
<keyword evidence="6" id="KW-1185">Reference proteome</keyword>
<reference evidence="5 6" key="1">
    <citation type="journal article" date="2021" name="BMC Genomics">
        <title>Datura genome reveals duplications of psychoactive alkaloid biosynthetic genes and high mutation rate following tissue culture.</title>
        <authorList>
            <person name="Rajewski A."/>
            <person name="Carter-House D."/>
            <person name="Stajich J."/>
            <person name="Litt A."/>
        </authorList>
    </citation>
    <scope>NUCLEOTIDE SEQUENCE [LARGE SCALE GENOMIC DNA]</scope>
    <source>
        <strain evidence="5">AR-01</strain>
    </source>
</reference>
<dbReference type="InterPro" id="IPR050628">
    <property type="entry name" value="SNF2_RAD54_helicase_TF"/>
</dbReference>
<organism evidence="5 6">
    <name type="scientific">Datura stramonium</name>
    <name type="common">Jimsonweed</name>
    <name type="synonym">Common thornapple</name>
    <dbReference type="NCBI Taxonomy" id="4076"/>
    <lineage>
        <taxon>Eukaryota</taxon>
        <taxon>Viridiplantae</taxon>
        <taxon>Streptophyta</taxon>
        <taxon>Embryophyta</taxon>
        <taxon>Tracheophyta</taxon>
        <taxon>Spermatophyta</taxon>
        <taxon>Magnoliopsida</taxon>
        <taxon>eudicotyledons</taxon>
        <taxon>Gunneridae</taxon>
        <taxon>Pentapetalae</taxon>
        <taxon>asterids</taxon>
        <taxon>lamiids</taxon>
        <taxon>Solanales</taxon>
        <taxon>Solanaceae</taxon>
        <taxon>Solanoideae</taxon>
        <taxon>Datureae</taxon>
        <taxon>Datura</taxon>
    </lineage>
</organism>
<evidence type="ECO:0000256" key="1">
    <source>
        <dbReference type="ARBA" id="ARBA00022741"/>
    </source>
</evidence>
<keyword evidence="2" id="KW-0378">Hydrolase</keyword>
<dbReference type="PANTHER" id="PTHR45626">
    <property type="entry name" value="TRANSCRIPTION TERMINATION FACTOR 2-RELATED"/>
    <property type="match status" value="1"/>
</dbReference>
<sequence>MGKTVQAIALVLAKRKLQKPTSDSSILSSSPGTSQKLPVVKGTLVVCPVVGAMQWFREIERCTTIGSNKTLVYHGANRGKYMYKLAEYDFVITTYSTIEADYWPKKVKKHKSVPVKIYPGRKSVLHSVKWDRIILDEATKNSEKPIDKTYQKERGTDLALPTKIVTMRKDSLDVHESDFYKSLYSRSRAQFERTEWASGSNEAGDVEQSCDLCLDAVEDQ</sequence>
<feature type="domain" description="SNF2 N-terminal" evidence="4">
    <location>
        <begin position="1"/>
        <end position="140"/>
    </location>
</feature>
<evidence type="ECO:0000256" key="3">
    <source>
        <dbReference type="ARBA" id="ARBA00022840"/>
    </source>
</evidence>
<dbReference type="InterPro" id="IPR000330">
    <property type="entry name" value="SNF2_N"/>
</dbReference>
<proteinExistence type="predicted"/>
<dbReference type="InterPro" id="IPR027417">
    <property type="entry name" value="P-loop_NTPase"/>
</dbReference>
<keyword evidence="3" id="KW-0067">ATP-binding</keyword>
<gene>
    <name evidence="5" type="ORF">HAX54_022993</name>
</gene>
<evidence type="ECO:0000313" key="5">
    <source>
        <dbReference type="EMBL" id="MCD9638833.1"/>
    </source>
</evidence>
<dbReference type="Proteomes" id="UP000823775">
    <property type="component" value="Unassembled WGS sequence"/>
</dbReference>
<evidence type="ECO:0000259" key="4">
    <source>
        <dbReference type="Pfam" id="PF00176"/>
    </source>
</evidence>
<dbReference type="PANTHER" id="PTHR45626:SF20">
    <property type="entry name" value="ATP-DEPENDENT HELICASE RHP16-LIKE"/>
    <property type="match status" value="1"/>
</dbReference>
<accession>A0ABS8UVD1</accession>
<name>A0ABS8UVD1_DATST</name>
<evidence type="ECO:0000256" key="2">
    <source>
        <dbReference type="ARBA" id="ARBA00022801"/>
    </source>
</evidence>
<dbReference type="Gene3D" id="3.40.50.10810">
    <property type="entry name" value="Tandem AAA-ATPase domain"/>
    <property type="match status" value="1"/>
</dbReference>
<dbReference type="EMBL" id="JACEIK010002781">
    <property type="protein sequence ID" value="MCD9638833.1"/>
    <property type="molecule type" value="Genomic_DNA"/>
</dbReference>
<comment type="caution">
    <text evidence="5">The sequence shown here is derived from an EMBL/GenBank/DDBJ whole genome shotgun (WGS) entry which is preliminary data.</text>
</comment>
<dbReference type="SUPFAM" id="SSF52540">
    <property type="entry name" value="P-loop containing nucleoside triphosphate hydrolases"/>
    <property type="match status" value="1"/>
</dbReference>